<evidence type="ECO:0008006" key="4">
    <source>
        <dbReference type="Google" id="ProtNLM"/>
    </source>
</evidence>
<evidence type="ECO:0000313" key="2">
    <source>
        <dbReference type="EMBL" id="ASK94729.1"/>
    </source>
</evidence>
<dbReference type="EMBL" id="CP022264">
    <property type="protein sequence ID" value="ASK94729.1"/>
    <property type="molecule type" value="Genomic_DNA"/>
</dbReference>
<name>A0AB33CQM1_XANCI</name>
<dbReference type="AlphaFoldDB" id="A0AB33CQM1"/>
<organism evidence="2 3">
    <name type="scientific">Xanthomonas citri pv. vignicola</name>
    <dbReference type="NCBI Taxonomy" id="473426"/>
    <lineage>
        <taxon>Bacteria</taxon>
        <taxon>Pseudomonadati</taxon>
        <taxon>Pseudomonadota</taxon>
        <taxon>Gammaproteobacteria</taxon>
        <taxon>Lysobacterales</taxon>
        <taxon>Lysobacteraceae</taxon>
        <taxon>Xanthomonas</taxon>
    </lineage>
</organism>
<evidence type="ECO:0000256" key="1">
    <source>
        <dbReference type="SAM" id="MobiDB-lite"/>
    </source>
</evidence>
<evidence type="ECO:0000313" key="3">
    <source>
        <dbReference type="Proteomes" id="UP000198357"/>
    </source>
</evidence>
<gene>
    <name evidence="2" type="ORF">XcvCFBP7111P_25035</name>
</gene>
<keyword evidence="2" id="KW-0614">Plasmid</keyword>
<protein>
    <recommendedName>
        <fullName evidence="4">Transcriptional regulator</fullName>
    </recommendedName>
</protein>
<geneLocation type="plasmid" evidence="3">
    <name>pla</name>
</geneLocation>
<reference evidence="2 3" key="1">
    <citation type="submission" date="2017-06" db="EMBL/GenBank/DDBJ databases">
        <title>First complete genome sequences of Xanthomonas citri pv. vignicola strains CFBP 7111, CFBP 7112 and CFBP 7113 using long-read technology.</title>
        <authorList>
            <person name="Ruh M."/>
            <person name="Briand M."/>
            <person name="Bonneau S."/>
            <person name="Jacques M.A."/>
            <person name="Chen N.W.G."/>
        </authorList>
    </citation>
    <scope>NUCLEOTIDE SEQUENCE [LARGE SCALE GENOMIC DNA]</scope>
    <source>
        <strain evidence="2 3">CFBP7111</strain>
        <plasmid evidence="3">pla</plasmid>
    </source>
</reference>
<feature type="region of interest" description="Disordered" evidence="1">
    <location>
        <begin position="193"/>
        <end position="219"/>
    </location>
</feature>
<feature type="compositionally biased region" description="Basic and acidic residues" evidence="1">
    <location>
        <begin position="202"/>
        <end position="213"/>
    </location>
</feature>
<accession>A0AB33CQM1</accession>
<proteinExistence type="predicted"/>
<sequence length="219" mass="23845">MTTKVAHDEAEIAVRRRMAAALGFVVGTQRWQGISLQKVAVEAETHRSNLSSFIRSHGSRRNISDVKLRAVLFALGLHWDLTLTRSLHRWDLGTDQDLIDGLAVLLDVMGDFSVRVITTAGRRESFFLLIADGGAVAMLRAAGTVVAEVADLLGVGGRLDESERADSEAVQRIWLTPDVAVAEEMVRGLMALPGGARKGDRRRVEPARLHESRQSGATA</sequence>
<dbReference type="Proteomes" id="UP000198357">
    <property type="component" value="Plasmid plA"/>
</dbReference>
<dbReference type="RefSeq" id="WP_089113721.1">
    <property type="nucleotide sequence ID" value="NZ_CP022264.1"/>
</dbReference>